<dbReference type="InterPro" id="IPR013381">
    <property type="entry name" value="CRISPR-assoc_prot_Cse1"/>
</dbReference>
<keyword evidence="4" id="KW-0479">Metal-binding</keyword>
<dbReference type="Proteomes" id="UP001519291">
    <property type="component" value="Unassembled WGS sequence"/>
</dbReference>
<evidence type="ECO:0000256" key="10">
    <source>
        <dbReference type="SAM" id="MobiDB-lite"/>
    </source>
</evidence>
<evidence type="ECO:0000256" key="9">
    <source>
        <dbReference type="ARBA" id="ARBA00023118"/>
    </source>
</evidence>
<dbReference type="CDD" id="cd09729">
    <property type="entry name" value="Cse1_I-E"/>
    <property type="match status" value="1"/>
</dbReference>
<dbReference type="InterPro" id="IPR006483">
    <property type="entry name" value="CRISPR-assoc_Cas3_HD"/>
</dbReference>
<dbReference type="InterPro" id="IPR011545">
    <property type="entry name" value="DEAD/DEAH_box_helicase_dom"/>
</dbReference>
<dbReference type="RefSeq" id="WP_209515215.1">
    <property type="nucleotide sequence ID" value="NZ_JAGIOH010000001.1"/>
</dbReference>
<dbReference type="Gene3D" id="1.10.3210.30">
    <property type="match status" value="1"/>
</dbReference>
<dbReference type="CDD" id="cd09641">
    <property type="entry name" value="Cas3''_I"/>
    <property type="match status" value="1"/>
</dbReference>
<evidence type="ECO:0000256" key="1">
    <source>
        <dbReference type="ARBA" id="ARBA00006847"/>
    </source>
</evidence>
<comment type="similarity">
    <text evidence="2">In the central section; belongs to the CRISPR-associated helicase Cas3 family.</text>
</comment>
<dbReference type="NCBIfam" id="TIGR02547">
    <property type="entry name" value="casA_cse1"/>
    <property type="match status" value="1"/>
</dbReference>
<keyword evidence="3" id="KW-0540">Nuclease</keyword>
<feature type="domain" description="HD Cas3-type" evidence="11">
    <location>
        <begin position="29"/>
        <end position="237"/>
    </location>
</feature>
<keyword evidence="5" id="KW-0547">Nucleotide-binding</keyword>
<keyword evidence="9" id="KW-0051">Antiviral defense</keyword>
<dbReference type="PANTHER" id="PTHR47963">
    <property type="entry name" value="DEAD-BOX ATP-DEPENDENT RNA HELICASE 47, MITOCHONDRIAL"/>
    <property type="match status" value="1"/>
</dbReference>
<dbReference type="InterPro" id="IPR050547">
    <property type="entry name" value="DEAD_box_RNA_helicases"/>
</dbReference>
<dbReference type="Gene3D" id="1.10.132.100">
    <property type="match status" value="1"/>
</dbReference>
<dbReference type="SUPFAM" id="SSF52540">
    <property type="entry name" value="P-loop containing nucleoside triphosphate hydrolases"/>
    <property type="match status" value="1"/>
</dbReference>
<keyword evidence="8" id="KW-0067">ATP-binding</keyword>
<evidence type="ECO:0000256" key="3">
    <source>
        <dbReference type="ARBA" id="ARBA00022722"/>
    </source>
</evidence>
<evidence type="ECO:0000259" key="11">
    <source>
        <dbReference type="PROSITE" id="PS51643"/>
    </source>
</evidence>
<dbReference type="InterPro" id="IPR041372">
    <property type="entry name" value="Cas3_C"/>
</dbReference>
<evidence type="ECO:0000313" key="13">
    <source>
        <dbReference type="Proteomes" id="UP001519291"/>
    </source>
</evidence>
<keyword evidence="6" id="KW-0378">Hydrolase</keyword>
<evidence type="ECO:0000256" key="2">
    <source>
        <dbReference type="ARBA" id="ARBA00009046"/>
    </source>
</evidence>
<accession>A0ABS4Y3P3</accession>
<dbReference type="SMART" id="SM00487">
    <property type="entry name" value="DEXDc"/>
    <property type="match status" value="1"/>
</dbReference>
<dbReference type="Pfam" id="PF00270">
    <property type="entry name" value="DEAD"/>
    <property type="match status" value="1"/>
</dbReference>
<dbReference type="InterPro" id="IPR038257">
    <property type="entry name" value="CRISPR-assoc_Cas3_HD_sf"/>
</dbReference>
<feature type="region of interest" description="Disordered" evidence="10">
    <location>
        <begin position="1212"/>
        <end position="1231"/>
    </location>
</feature>
<evidence type="ECO:0000256" key="6">
    <source>
        <dbReference type="ARBA" id="ARBA00022801"/>
    </source>
</evidence>
<feature type="region of interest" description="Disordered" evidence="10">
    <location>
        <begin position="1519"/>
        <end position="1541"/>
    </location>
</feature>
<dbReference type="Pfam" id="PF09481">
    <property type="entry name" value="CRISPR_Cse1"/>
    <property type="match status" value="1"/>
</dbReference>
<proteinExistence type="inferred from homology"/>
<dbReference type="EMBL" id="JAGIOH010000001">
    <property type="protein sequence ID" value="MBP2403396.1"/>
    <property type="molecule type" value="Genomic_DNA"/>
</dbReference>
<evidence type="ECO:0000256" key="8">
    <source>
        <dbReference type="ARBA" id="ARBA00022840"/>
    </source>
</evidence>
<dbReference type="InterPro" id="IPR006474">
    <property type="entry name" value="Helicase_Cas3_CRISPR-ass_core"/>
</dbReference>
<evidence type="ECO:0000256" key="4">
    <source>
        <dbReference type="ARBA" id="ARBA00022723"/>
    </source>
</evidence>
<dbReference type="PANTHER" id="PTHR47963:SF9">
    <property type="entry name" value="CRISPR-ASSOCIATED ENDONUCLEASE_HELICASE CAS3"/>
    <property type="match status" value="1"/>
</dbReference>
<comment type="similarity">
    <text evidence="1">In the N-terminal section; belongs to the CRISPR-associated nuclease Cas3-HD family.</text>
</comment>
<protein>
    <submittedName>
        <fullName evidence="12">CRISPR system Cascade subunit CasA</fullName>
    </submittedName>
</protein>
<name>A0ABS4Y3P3_9ACTN</name>
<evidence type="ECO:0000256" key="7">
    <source>
        <dbReference type="ARBA" id="ARBA00022806"/>
    </source>
</evidence>
<gene>
    <name evidence="12" type="ORF">JO379_002865</name>
</gene>
<evidence type="ECO:0000256" key="5">
    <source>
        <dbReference type="ARBA" id="ARBA00022741"/>
    </source>
</evidence>
<sequence length="1541" mass="168642">MTRQDAEKAHLGAHLTPVARTVWAKHDRPTDGWLPLWRHMADSAAVAGLLWDHWVPRNVRQLVAGALPAGNGDARALAVWLAAVHDIGKATPAFACQVDALADDMRAAGLEMPQRKQLGDDRRFAPHGLAGQLLLQEWLTEQHGWSSRSAAQFGIVPGGHHGVPPSHADIHDLDARPHLLRTPGPSQALWRRVQDELLDACAQTYDVRERLPGWRSVKLPQPVQVLLTALVIVADWIASNPDLFPYFPEEHPRSDAERVAAAWRGLSLPPPWSPEEPTGTAGDLFGARFDLPRGARPRPVQEEAVRMAREMSAPGLMMIEAPMGEGKTEAALAVAEIFAARSGAGGCFFALPTMATGNAMFPRLLDWLGRLPDDGDLPQERSVLLAHSKADLNDHYQGLKWSGSRTIAAVDPYGLEDTWQPSADVRAGSAELVAHQWLRGRKKGMLASFVVGTIDQLLLAGLKSRHLALRHLALAGKVVVIDEAHAYDTYMNSYLDRVLSWLGAYRVPVVVLSATLPAARRRELAEAYAGTFPTTDDYAALEAADGYPLLTAVAPGEPPATRFPTASGRRADVQLERIDDDPALLTDRLAEELADGGCALVIRNTVDRVLETAAHLRQRFGAGNVTVAHARFIDVDRAHKDADLLARFGPRGERAEKDRRPTGPHIVVASQVAEQSLDVDFDLLVTDLCPIDLLLQRMGRLHRHLRGEDQSERPARLRVARCLVSGVDWQTSPPQPVSGSCSVYGTYPLLRSLAVLAPHFDAGDGKADGTSSPVRLPEDIEPLVQRAYGEETDVPADWAEALAAARAEHEQARAKQRRSADAFRLGEVRRDGRPLLGWIEAGAGDADDTRAGRAQVRDSRESLEVLVVQRRADGTLATLPWLEKGRGGQELPTEALPTPAVARTVAACGLRLPYQFSFPGVIDRALEELEQLCVPAWQTKESHWLAGELILALDEDLRSQLAGYDMQYSPTDGLRVVRSDAPAARPVSDRPSFDLLSRPWLPVQRLDGTETELSLQEVFAQAADVRRLVGDVPTQEFALLRMLLAVLHDAVDGPQDIDAWEDLWESDNAFAPVQAYLDRHRDRFDLLHPETPFFQVAGLHTAKGDVSSLNRIVADVPNGEPFFTMRALGVDRLGFAEAGRWVVHAHAFDPSGIKSGAVGDPRVKSGKGYPQGVAWAGNLGGVIAEGATLRETLLLNLIAADTGTLRIDADDRPAWRRKPPGPAAADPVDLASRPSGMRDLYTWQSRRLLLHHDVDGVHGVVLAYGDPLAPQEEGMHRSEPLTGWRRSPAQEKKLGRPLVYMPREHDPARAAWRGLSSLLPREVTSEIRPRVLDWVARLITEGALPGDRLIRARLFGAVYGTQQSVIDEMIDDGVTMAVILLHEEDRRFGQAAIEAVGDADAAVRALGDLATALAEAAGSDPESHRTTARDRGFGTLDGPFRHWLRELKPGCDPYRQRAEWQRRAHRIVSGLGDELLAATGDAAWEGRFVETKGGPRWLTASSADLRFRVRLNEALHHPFAEAGDAPAPTGAPHHETPETHR</sequence>
<dbReference type="InterPro" id="IPR054712">
    <property type="entry name" value="Cas3-like_dom"/>
</dbReference>
<dbReference type="NCBIfam" id="TIGR01587">
    <property type="entry name" value="cas3_core"/>
    <property type="match status" value="1"/>
</dbReference>
<evidence type="ECO:0000313" key="12">
    <source>
        <dbReference type="EMBL" id="MBP2403396.1"/>
    </source>
</evidence>
<keyword evidence="7" id="KW-0347">Helicase</keyword>
<reference evidence="12 13" key="1">
    <citation type="submission" date="2021-03" db="EMBL/GenBank/DDBJ databases">
        <title>Sequencing the genomes of 1000 actinobacteria strains.</title>
        <authorList>
            <person name="Klenk H.-P."/>
        </authorList>
    </citation>
    <scope>NUCLEOTIDE SEQUENCE [LARGE SCALE GENOMIC DNA]</scope>
    <source>
        <strain evidence="12 13">DSM 41480</strain>
    </source>
</reference>
<dbReference type="GeneID" id="91569732"/>
<dbReference type="PROSITE" id="PS51643">
    <property type="entry name" value="HD_CAS3"/>
    <property type="match status" value="1"/>
</dbReference>
<dbReference type="NCBIfam" id="TIGR01596">
    <property type="entry name" value="cas3_HD"/>
    <property type="match status" value="1"/>
</dbReference>
<dbReference type="Pfam" id="PF18395">
    <property type="entry name" value="Cas3_C"/>
    <property type="match status" value="1"/>
</dbReference>
<comment type="caution">
    <text evidence="12">The sequence shown here is derived from an EMBL/GenBank/DDBJ whole genome shotgun (WGS) entry which is preliminary data.</text>
</comment>
<dbReference type="Pfam" id="PF18019">
    <property type="entry name" value="Cas3_HD"/>
    <property type="match status" value="1"/>
</dbReference>
<dbReference type="Gene3D" id="3.40.50.300">
    <property type="entry name" value="P-loop containing nucleotide triphosphate hydrolases"/>
    <property type="match status" value="2"/>
</dbReference>
<dbReference type="Pfam" id="PF22590">
    <property type="entry name" value="Cas3-like_C_2"/>
    <property type="match status" value="1"/>
</dbReference>
<keyword evidence="13" id="KW-1185">Reference proteome</keyword>
<dbReference type="InterPro" id="IPR014001">
    <property type="entry name" value="Helicase_ATP-bd"/>
</dbReference>
<feature type="compositionally biased region" description="Basic and acidic residues" evidence="10">
    <location>
        <begin position="1532"/>
        <end position="1541"/>
    </location>
</feature>
<dbReference type="InterPro" id="IPR027417">
    <property type="entry name" value="P-loop_NTPase"/>
</dbReference>
<organism evidence="12 13">
    <name type="scientific">Streptomyces syringium</name>
    <dbReference type="NCBI Taxonomy" id="76729"/>
    <lineage>
        <taxon>Bacteria</taxon>
        <taxon>Bacillati</taxon>
        <taxon>Actinomycetota</taxon>
        <taxon>Actinomycetes</taxon>
        <taxon>Kitasatosporales</taxon>
        <taxon>Streptomycetaceae</taxon>
        <taxon>Streptomyces</taxon>
    </lineage>
</organism>
<dbReference type="CDD" id="cd17930">
    <property type="entry name" value="DEXHc_cas3"/>
    <property type="match status" value="1"/>
</dbReference>